<dbReference type="AlphaFoldDB" id="A0A1Y2I169"/>
<proteinExistence type="predicted"/>
<gene>
    <name evidence="2" type="ORF">BCR44DRAFT_29641</name>
</gene>
<evidence type="ECO:0000313" key="2">
    <source>
        <dbReference type="EMBL" id="ORZ39142.1"/>
    </source>
</evidence>
<organism evidence="2 3">
    <name type="scientific">Catenaria anguillulae PL171</name>
    <dbReference type="NCBI Taxonomy" id="765915"/>
    <lineage>
        <taxon>Eukaryota</taxon>
        <taxon>Fungi</taxon>
        <taxon>Fungi incertae sedis</taxon>
        <taxon>Blastocladiomycota</taxon>
        <taxon>Blastocladiomycetes</taxon>
        <taxon>Blastocladiales</taxon>
        <taxon>Catenariaceae</taxon>
        <taxon>Catenaria</taxon>
    </lineage>
</organism>
<protein>
    <submittedName>
        <fullName evidence="2">Uncharacterized protein</fullName>
    </submittedName>
</protein>
<reference evidence="2 3" key="1">
    <citation type="submission" date="2016-07" db="EMBL/GenBank/DDBJ databases">
        <title>Pervasive Adenine N6-methylation of Active Genes in Fungi.</title>
        <authorList>
            <consortium name="DOE Joint Genome Institute"/>
            <person name="Mondo S.J."/>
            <person name="Dannebaum R.O."/>
            <person name="Kuo R.C."/>
            <person name="Labutti K."/>
            <person name="Haridas S."/>
            <person name="Kuo A."/>
            <person name="Salamov A."/>
            <person name="Ahrendt S.R."/>
            <person name="Lipzen A."/>
            <person name="Sullivan W."/>
            <person name="Andreopoulos W.B."/>
            <person name="Clum A."/>
            <person name="Lindquist E."/>
            <person name="Daum C."/>
            <person name="Ramamoorthy G.K."/>
            <person name="Gryganskyi A."/>
            <person name="Culley D."/>
            <person name="Magnuson J.K."/>
            <person name="James T.Y."/>
            <person name="O'Malley M.A."/>
            <person name="Stajich J.E."/>
            <person name="Spatafora J.W."/>
            <person name="Visel A."/>
            <person name="Grigoriev I.V."/>
        </authorList>
    </citation>
    <scope>NUCLEOTIDE SEQUENCE [LARGE SCALE GENOMIC DNA]</scope>
    <source>
        <strain evidence="2 3">PL171</strain>
    </source>
</reference>
<comment type="caution">
    <text evidence="2">The sequence shown here is derived from an EMBL/GenBank/DDBJ whole genome shotgun (WGS) entry which is preliminary data.</text>
</comment>
<sequence length="485" mass="52564">MRRLFKECPFAVPSSCLPIDGNDGHDYAFVHRDIIECMDWLAGQVHLAGDITPPAEARVVYSKLHTGMRGPMHKRSVERMIYNKRALWPIYISLPNHSSADHSKPNLRAMVLLGYLVQADQFDRHQQRYLPQEALFSNHVIAKKEVTVTKLDSLRRDHQSDLIELQRALAVINWRLHTIRCAADDNHADRDDAGVAVAICCGLAVDAEIPDQVDGAIQDFLKRSVEHVELDHRKELASSLKLPDTFTQDIKLVSPGNGPLFGDNFAEQLGEWRADRRDGALIAAARHGAAHSPTSPAPVVEPMWPPGMMGGNIGACASKWRKRCGLSAAQWMGRGATWDFMRASPRMSPTVPFNASEEDVKLIDEPLAGLLDKGTIEECLLADVHLSINLFVVVQPSGTTGPARGRHVRVGEQSPLREVLDNGPGSAGGGDRRICATTLATSGRLHVSSASIHPSCGGSDSGDEGAGAGLSDAGMGVSDMDSVAA</sequence>
<feature type="region of interest" description="Disordered" evidence="1">
    <location>
        <begin position="449"/>
        <end position="485"/>
    </location>
</feature>
<name>A0A1Y2I169_9FUNG</name>
<accession>A0A1Y2I169</accession>
<keyword evidence="3" id="KW-1185">Reference proteome</keyword>
<evidence type="ECO:0000313" key="3">
    <source>
        <dbReference type="Proteomes" id="UP000193411"/>
    </source>
</evidence>
<dbReference type="Proteomes" id="UP000193411">
    <property type="component" value="Unassembled WGS sequence"/>
</dbReference>
<evidence type="ECO:0000256" key="1">
    <source>
        <dbReference type="SAM" id="MobiDB-lite"/>
    </source>
</evidence>
<dbReference type="EMBL" id="MCFL01000006">
    <property type="protein sequence ID" value="ORZ39142.1"/>
    <property type="molecule type" value="Genomic_DNA"/>
</dbReference>